<comment type="similarity">
    <text evidence="2 7">Belongs to the glycosyl hydrolase 20 family.</text>
</comment>
<dbReference type="EMBL" id="JAAAJA010000823">
    <property type="protein sequence ID" value="KAG0249430.1"/>
    <property type="molecule type" value="Genomic_DNA"/>
</dbReference>
<dbReference type="GO" id="GO:0016020">
    <property type="term" value="C:membrane"/>
    <property type="evidence" value="ECO:0007669"/>
    <property type="project" value="TreeGrafter"/>
</dbReference>
<feature type="signal peptide" evidence="9">
    <location>
        <begin position="1"/>
        <end position="24"/>
    </location>
</feature>
<dbReference type="AlphaFoldDB" id="A0A9P6PPK3"/>
<keyword evidence="13" id="KW-1185">Reference proteome</keyword>
<evidence type="ECO:0000259" key="11">
    <source>
        <dbReference type="Pfam" id="PF14845"/>
    </source>
</evidence>
<proteinExistence type="inferred from homology"/>
<evidence type="ECO:0000256" key="2">
    <source>
        <dbReference type="ARBA" id="ARBA00006285"/>
    </source>
</evidence>
<evidence type="ECO:0000256" key="5">
    <source>
        <dbReference type="ARBA" id="ARBA00023180"/>
    </source>
</evidence>
<name>A0A9P6PPK3_9FUNG</name>
<evidence type="ECO:0000256" key="9">
    <source>
        <dbReference type="SAM" id="SignalP"/>
    </source>
</evidence>
<evidence type="ECO:0000256" key="1">
    <source>
        <dbReference type="ARBA" id="ARBA00001231"/>
    </source>
</evidence>
<dbReference type="Gene3D" id="3.30.379.10">
    <property type="entry name" value="Chitobiase/beta-hexosaminidase domain 2-like"/>
    <property type="match status" value="1"/>
</dbReference>
<evidence type="ECO:0000256" key="7">
    <source>
        <dbReference type="PIRNR" id="PIRNR001093"/>
    </source>
</evidence>
<keyword evidence="5" id="KW-0325">Glycoprotein</keyword>
<evidence type="ECO:0000256" key="4">
    <source>
        <dbReference type="ARBA" id="ARBA00022801"/>
    </source>
</evidence>
<evidence type="ECO:0000259" key="10">
    <source>
        <dbReference type="Pfam" id="PF00728"/>
    </source>
</evidence>
<sequence>MKISIAAALGLLAVAATTAEAVKANPLPAPSHIHWAKTGPVKIDNNFRIVGPKHKVLSKAYARTAALIKEERWIPQTWEQPAGKFPPFPILEKRGDEDEAPIELEAGNYDCEKVINTIRVHVHDLKADLQMGVDESYTLDITAAGKGTISAKTVWGALHGLTTLTQIVIDDGQNGLQVEEAVHIVDKPKYTHRGVLYDTARNFYPLKSLMKQIDALSWAKLNVFHWHITDSQSWPLEIKKHPQMTKDAYSPREIYSQRDIRAVVNYGRERGVRVIPELDIPGHSAAGWLQVDKKAVTCADSWWDNDGWTHHTAVEPNPGQLDISYDGAYKLIKDVYSEAAELFRDNVFHVGSDELQTYCFNYSTSAMDWFKQRPGSTYSDFAQYYLDKALPIFRDKPQRRLMMWEDIVLSPDMPAKNVPKDILMQSWNAGTDNIKKLTQKGYDVIVSSADFFYLDCGNGGWVTNDIRYNVNEPPELPAAIKKAFDENPSSYYPASLNYLGDGASWCGPYKTWQRIYAYDFTKGLTEEEAKHVVGAEVAMWSEQADATVIENKVWPRAAAFAELLWSGNRNKDGWKRTTELSARIFDYRERMVARGHNAHPLVPKYCLQHPHHCDLYRDQTAWGK</sequence>
<dbReference type="PRINTS" id="PR00738">
    <property type="entry name" value="GLHYDRLASE20"/>
</dbReference>
<evidence type="ECO:0000313" key="13">
    <source>
        <dbReference type="Proteomes" id="UP000726737"/>
    </source>
</evidence>
<dbReference type="GO" id="GO:0030203">
    <property type="term" value="P:glycosaminoglycan metabolic process"/>
    <property type="evidence" value="ECO:0007669"/>
    <property type="project" value="TreeGrafter"/>
</dbReference>
<dbReference type="GO" id="GO:0005975">
    <property type="term" value="P:carbohydrate metabolic process"/>
    <property type="evidence" value="ECO:0007669"/>
    <property type="project" value="InterPro"/>
</dbReference>
<feature type="chain" id="PRO_5040220078" description="Beta-hexosaminidase" evidence="9">
    <location>
        <begin position="25"/>
        <end position="624"/>
    </location>
</feature>
<comment type="caution">
    <text evidence="12">The sequence shown here is derived from an EMBL/GenBank/DDBJ whole genome shotgun (WGS) entry which is preliminary data.</text>
</comment>
<dbReference type="Pfam" id="PF14845">
    <property type="entry name" value="Glycohydro_20b2"/>
    <property type="match status" value="1"/>
</dbReference>
<feature type="domain" description="Glycoside hydrolase family 20 catalytic" evidence="10">
    <location>
        <begin position="190"/>
        <end position="567"/>
    </location>
</feature>
<feature type="active site" description="Proton donor" evidence="8">
    <location>
        <position position="354"/>
    </location>
</feature>
<dbReference type="EC" id="3.2.1.52" evidence="7"/>
<evidence type="ECO:0000256" key="3">
    <source>
        <dbReference type="ARBA" id="ARBA00022729"/>
    </source>
</evidence>
<reference evidence="12" key="1">
    <citation type="journal article" date="2020" name="Fungal Divers.">
        <title>Resolving the Mortierellaceae phylogeny through synthesis of multi-gene phylogenetics and phylogenomics.</title>
        <authorList>
            <person name="Vandepol N."/>
            <person name="Liber J."/>
            <person name="Desiro A."/>
            <person name="Na H."/>
            <person name="Kennedy M."/>
            <person name="Barry K."/>
            <person name="Grigoriev I.V."/>
            <person name="Miller A.N."/>
            <person name="O'Donnell K."/>
            <person name="Stajich J.E."/>
            <person name="Bonito G."/>
        </authorList>
    </citation>
    <scope>NUCLEOTIDE SEQUENCE</scope>
    <source>
        <strain evidence="12">KOD948</strain>
    </source>
</reference>
<dbReference type="Gene3D" id="3.20.20.80">
    <property type="entry name" value="Glycosidases"/>
    <property type="match status" value="1"/>
</dbReference>
<evidence type="ECO:0000256" key="8">
    <source>
        <dbReference type="PIRSR" id="PIRSR001093-1"/>
    </source>
</evidence>
<gene>
    <name evidence="12" type="ORF">BG011_009321</name>
</gene>
<dbReference type="InterPro" id="IPR017853">
    <property type="entry name" value="GH"/>
</dbReference>
<dbReference type="OrthoDB" id="428480at2759"/>
<accession>A0A9P6PPK3</accession>
<feature type="domain" description="Beta-hexosaminidase eukaryotic type N-terminal" evidence="11">
    <location>
        <begin position="26"/>
        <end position="167"/>
    </location>
</feature>
<keyword evidence="3 9" id="KW-0732">Signal</keyword>
<dbReference type="InterPro" id="IPR029018">
    <property type="entry name" value="Hex-like_dom2"/>
</dbReference>
<comment type="catalytic activity">
    <reaction evidence="1 7">
        <text>Hydrolysis of terminal non-reducing N-acetyl-D-hexosamine residues in N-acetyl-beta-D-hexosaminides.</text>
        <dbReference type="EC" id="3.2.1.52"/>
    </reaction>
</comment>
<dbReference type="PANTHER" id="PTHR22600">
    <property type="entry name" value="BETA-HEXOSAMINIDASE"/>
    <property type="match status" value="1"/>
</dbReference>
<keyword evidence="4 7" id="KW-0378">Hydrolase</keyword>
<dbReference type="SUPFAM" id="SSF55545">
    <property type="entry name" value="beta-N-acetylhexosaminidase-like domain"/>
    <property type="match status" value="1"/>
</dbReference>
<dbReference type="InterPro" id="IPR025705">
    <property type="entry name" value="Beta_hexosaminidase_sua/sub"/>
</dbReference>
<dbReference type="PANTHER" id="PTHR22600:SF26">
    <property type="entry name" value="BETA-N-ACETYLHEXOSAMINIDASE"/>
    <property type="match status" value="1"/>
</dbReference>
<dbReference type="Proteomes" id="UP000726737">
    <property type="component" value="Unassembled WGS sequence"/>
</dbReference>
<organism evidence="12 13">
    <name type="scientific">Mortierella polycephala</name>
    <dbReference type="NCBI Taxonomy" id="41804"/>
    <lineage>
        <taxon>Eukaryota</taxon>
        <taxon>Fungi</taxon>
        <taxon>Fungi incertae sedis</taxon>
        <taxon>Mucoromycota</taxon>
        <taxon>Mortierellomycotina</taxon>
        <taxon>Mortierellomycetes</taxon>
        <taxon>Mortierellales</taxon>
        <taxon>Mortierellaceae</taxon>
        <taxon>Mortierella</taxon>
    </lineage>
</organism>
<protein>
    <recommendedName>
        <fullName evidence="7">Beta-hexosaminidase</fullName>
        <ecNumber evidence="7">3.2.1.52</ecNumber>
    </recommendedName>
</protein>
<dbReference type="SUPFAM" id="SSF51445">
    <property type="entry name" value="(Trans)glycosidases"/>
    <property type="match status" value="1"/>
</dbReference>
<evidence type="ECO:0000256" key="6">
    <source>
        <dbReference type="ARBA" id="ARBA00023295"/>
    </source>
</evidence>
<dbReference type="GO" id="GO:0016231">
    <property type="term" value="F:beta-N-acetylglucosaminidase activity"/>
    <property type="evidence" value="ECO:0007669"/>
    <property type="project" value="TreeGrafter"/>
</dbReference>
<dbReference type="InterPro" id="IPR029019">
    <property type="entry name" value="HEX_eukaryotic_N"/>
</dbReference>
<dbReference type="Pfam" id="PF00728">
    <property type="entry name" value="Glyco_hydro_20"/>
    <property type="match status" value="1"/>
</dbReference>
<evidence type="ECO:0000313" key="12">
    <source>
        <dbReference type="EMBL" id="KAG0249430.1"/>
    </source>
</evidence>
<dbReference type="InterPro" id="IPR015883">
    <property type="entry name" value="Glyco_hydro_20_cat"/>
</dbReference>
<keyword evidence="6 7" id="KW-0326">Glycosidase</keyword>
<dbReference type="PIRSF" id="PIRSF001093">
    <property type="entry name" value="B-hxosamndse_ab_euk"/>
    <property type="match status" value="1"/>
</dbReference>